<organism evidence="1 2">
    <name type="scientific">Pluteus cervinus</name>
    <dbReference type="NCBI Taxonomy" id="181527"/>
    <lineage>
        <taxon>Eukaryota</taxon>
        <taxon>Fungi</taxon>
        <taxon>Dikarya</taxon>
        <taxon>Basidiomycota</taxon>
        <taxon>Agaricomycotina</taxon>
        <taxon>Agaricomycetes</taxon>
        <taxon>Agaricomycetidae</taxon>
        <taxon>Agaricales</taxon>
        <taxon>Pluteineae</taxon>
        <taxon>Pluteaceae</taxon>
        <taxon>Pluteus</taxon>
    </lineage>
</organism>
<name>A0ACD3A7Q1_9AGAR</name>
<reference evidence="1 2" key="1">
    <citation type="journal article" date="2019" name="Nat. Ecol. Evol.">
        <title>Megaphylogeny resolves global patterns of mushroom evolution.</title>
        <authorList>
            <person name="Varga T."/>
            <person name="Krizsan K."/>
            <person name="Foldi C."/>
            <person name="Dima B."/>
            <person name="Sanchez-Garcia M."/>
            <person name="Sanchez-Ramirez S."/>
            <person name="Szollosi G.J."/>
            <person name="Szarkandi J.G."/>
            <person name="Papp V."/>
            <person name="Albert L."/>
            <person name="Andreopoulos W."/>
            <person name="Angelini C."/>
            <person name="Antonin V."/>
            <person name="Barry K.W."/>
            <person name="Bougher N.L."/>
            <person name="Buchanan P."/>
            <person name="Buyck B."/>
            <person name="Bense V."/>
            <person name="Catcheside P."/>
            <person name="Chovatia M."/>
            <person name="Cooper J."/>
            <person name="Damon W."/>
            <person name="Desjardin D."/>
            <person name="Finy P."/>
            <person name="Geml J."/>
            <person name="Haridas S."/>
            <person name="Hughes K."/>
            <person name="Justo A."/>
            <person name="Karasinski D."/>
            <person name="Kautmanova I."/>
            <person name="Kiss B."/>
            <person name="Kocsube S."/>
            <person name="Kotiranta H."/>
            <person name="LaButti K.M."/>
            <person name="Lechner B.E."/>
            <person name="Liimatainen K."/>
            <person name="Lipzen A."/>
            <person name="Lukacs Z."/>
            <person name="Mihaltcheva S."/>
            <person name="Morgado L.N."/>
            <person name="Niskanen T."/>
            <person name="Noordeloos M.E."/>
            <person name="Ohm R.A."/>
            <person name="Ortiz-Santana B."/>
            <person name="Ovrebo C."/>
            <person name="Racz N."/>
            <person name="Riley R."/>
            <person name="Savchenko A."/>
            <person name="Shiryaev A."/>
            <person name="Soop K."/>
            <person name="Spirin V."/>
            <person name="Szebenyi C."/>
            <person name="Tomsovsky M."/>
            <person name="Tulloss R.E."/>
            <person name="Uehling J."/>
            <person name="Grigoriev I.V."/>
            <person name="Vagvolgyi C."/>
            <person name="Papp T."/>
            <person name="Martin F.M."/>
            <person name="Miettinen O."/>
            <person name="Hibbett D.S."/>
            <person name="Nagy L.G."/>
        </authorList>
    </citation>
    <scope>NUCLEOTIDE SEQUENCE [LARGE SCALE GENOMIC DNA]</scope>
    <source>
        <strain evidence="1 2">NL-1719</strain>
    </source>
</reference>
<sequence length="136" mass="14105">MSNLYYNLTYTYPEANIWITGHSLGGALAGLLGITFGAPVVAFEAPTQAQTLSTFDSQSQAQLFESQPGGESFLPTISSSSSAGPAGTPQPIPKWTTVAIVKKKIVFSKRPIPILNVTAGVSMSPIPAGSTTTTGT</sequence>
<gene>
    <name evidence="1" type="ORF">BDN72DRAFT_903837</name>
</gene>
<dbReference type="EMBL" id="ML208633">
    <property type="protein sequence ID" value="TFK61723.1"/>
    <property type="molecule type" value="Genomic_DNA"/>
</dbReference>
<proteinExistence type="predicted"/>
<accession>A0ACD3A7Q1</accession>
<evidence type="ECO:0000313" key="1">
    <source>
        <dbReference type="EMBL" id="TFK61723.1"/>
    </source>
</evidence>
<dbReference type="Proteomes" id="UP000308600">
    <property type="component" value="Unassembled WGS sequence"/>
</dbReference>
<protein>
    <submittedName>
        <fullName evidence="1">Uncharacterized protein</fullName>
    </submittedName>
</protein>
<keyword evidence="2" id="KW-1185">Reference proteome</keyword>
<evidence type="ECO:0000313" key="2">
    <source>
        <dbReference type="Proteomes" id="UP000308600"/>
    </source>
</evidence>